<dbReference type="InterPro" id="IPR023214">
    <property type="entry name" value="HAD_sf"/>
</dbReference>
<keyword evidence="1" id="KW-0378">Hydrolase</keyword>
<dbReference type="Gene3D" id="3.40.50.1000">
    <property type="entry name" value="HAD superfamily/HAD-like"/>
    <property type="match status" value="1"/>
</dbReference>
<gene>
    <name evidence="1" type="ORF">AJE_03511</name>
</gene>
<dbReference type="InterPro" id="IPR036412">
    <property type="entry name" value="HAD-like_sf"/>
</dbReference>
<dbReference type="EMBL" id="AHTH01000005">
    <property type="protein sequence ID" value="EHR42311.1"/>
    <property type="molecule type" value="Genomic_DNA"/>
</dbReference>
<dbReference type="Gene3D" id="1.10.150.400">
    <property type="match status" value="1"/>
</dbReference>
<reference evidence="1 2" key="1">
    <citation type="journal article" date="2012" name="J. Bacteriol.">
        <title>Genome Sequence of Extracellular-Protease-Producing Alishewanella jeotgali Isolated from Traditional Korean Fermented Seafood.</title>
        <authorList>
            <person name="Jung J."/>
            <person name="Chun J."/>
            <person name="Park W."/>
        </authorList>
    </citation>
    <scope>NUCLEOTIDE SEQUENCE [LARGE SCALE GENOMIC DNA]</scope>
    <source>
        <strain evidence="1 2">KCTC 22429</strain>
    </source>
</reference>
<dbReference type="STRING" id="1129374.AJE_03511"/>
<organism evidence="1 2">
    <name type="scientific">Alishewanella jeotgali KCTC 22429</name>
    <dbReference type="NCBI Taxonomy" id="1129374"/>
    <lineage>
        <taxon>Bacteria</taxon>
        <taxon>Pseudomonadati</taxon>
        <taxon>Pseudomonadota</taxon>
        <taxon>Gammaproteobacteria</taxon>
        <taxon>Alteromonadales</taxon>
        <taxon>Alteromonadaceae</taxon>
        <taxon>Alishewanella</taxon>
    </lineage>
</organism>
<dbReference type="RefSeq" id="WP_008949707.1">
    <property type="nucleotide sequence ID" value="NZ_AHTH01000005.1"/>
</dbReference>
<keyword evidence="2" id="KW-1185">Reference proteome</keyword>
<dbReference type="SUPFAM" id="SSF56784">
    <property type="entry name" value="HAD-like"/>
    <property type="match status" value="1"/>
</dbReference>
<proteinExistence type="predicted"/>
<evidence type="ECO:0000313" key="1">
    <source>
        <dbReference type="EMBL" id="EHR42311.1"/>
    </source>
</evidence>
<name>H3ZBJ7_9ALTE</name>
<accession>H3ZBJ7</accession>
<evidence type="ECO:0000313" key="2">
    <source>
        <dbReference type="Proteomes" id="UP000012046"/>
    </source>
</evidence>
<dbReference type="eggNOG" id="COG5610">
    <property type="taxonomic scope" value="Bacteria"/>
</dbReference>
<comment type="caution">
    <text evidence="1">The sequence shown here is derived from an EMBL/GenBank/DDBJ whole genome shotgun (WGS) entry which is preliminary data.</text>
</comment>
<dbReference type="Proteomes" id="UP000012046">
    <property type="component" value="Unassembled WGS sequence"/>
</dbReference>
<dbReference type="GO" id="GO:0016787">
    <property type="term" value="F:hydrolase activity"/>
    <property type="evidence" value="ECO:0007669"/>
    <property type="project" value="UniProtKB-KW"/>
</dbReference>
<sequence>MALKIVLPVGVTVVCVDIFDTLLLRDGCSEKARFYATAREVNKLSQSKKSSIEHIFLARLTAHRWLYNLYEKRLIAEPSLREIHKIQCEMLSDEKITISVLEEAEYNFEFSSLKLNSPLVKFLVTMEKSGKKVILLSDMYLSSEFIRKILTQNNAELHCEIYMSNEIGVSKHRGNAFTWIIEKYSVAPDKIHHIGDNYASDYLIPLANKVSATFMPRNKYFYYKERILGLLTDLTLRGILNE</sequence>
<dbReference type="AlphaFoldDB" id="H3ZBJ7"/>
<protein>
    <submittedName>
        <fullName evidence="1">HAD superfamily hydrolase-like protein</fullName>
    </submittedName>
</protein>